<evidence type="ECO:0000313" key="3">
    <source>
        <dbReference type="Proteomes" id="UP000308549"/>
    </source>
</evidence>
<accession>A0A4U0TTP8</accession>
<dbReference type="Pfam" id="PF01370">
    <property type="entry name" value="Epimerase"/>
    <property type="match status" value="1"/>
</dbReference>
<reference evidence="2 3" key="1">
    <citation type="submission" date="2017-03" db="EMBL/GenBank/DDBJ databases">
        <title>Genomes of endolithic fungi from Antarctica.</title>
        <authorList>
            <person name="Coleine C."/>
            <person name="Masonjones S."/>
            <person name="Stajich J.E."/>
        </authorList>
    </citation>
    <scope>NUCLEOTIDE SEQUENCE [LARGE SCALE GENOMIC DNA]</scope>
    <source>
        <strain evidence="2 3">CCFEE 6315</strain>
    </source>
</reference>
<evidence type="ECO:0000259" key="1">
    <source>
        <dbReference type="Pfam" id="PF01370"/>
    </source>
</evidence>
<proteinExistence type="predicted"/>
<feature type="domain" description="NAD-dependent epimerase/dehydratase" evidence="1">
    <location>
        <begin position="4"/>
        <end position="235"/>
    </location>
</feature>
<evidence type="ECO:0000313" key="2">
    <source>
        <dbReference type="EMBL" id="TKA25175.1"/>
    </source>
</evidence>
<gene>
    <name evidence="2" type="ORF">B0A50_05873</name>
</gene>
<dbReference type="PANTHER" id="PTHR48079">
    <property type="entry name" value="PROTEIN YEEZ"/>
    <property type="match status" value="1"/>
</dbReference>
<dbReference type="Proteomes" id="UP000308549">
    <property type="component" value="Unassembled WGS sequence"/>
</dbReference>
<dbReference type="Gene3D" id="3.40.50.720">
    <property type="entry name" value="NAD(P)-binding Rossmann-like Domain"/>
    <property type="match status" value="1"/>
</dbReference>
<dbReference type="InterPro" id="IPR036291">
    <property type="entry name" value="NAD(P)-bd_dom_sf"/>
</dbReference>
<dbReference type="InterPro" id="IPR051783">
    <property type="entry name" value="NAD(P)-dependent_oxidoreduct"/>
</dbReference>
<dbReference type="GO" id="GO:0004029">
    <property type="term" value="F:aldehyde dehydrogenase (NAD+) activity"/>
    <property type="evidence" value="ECO:0007669"/>
    <property type="project" value="TreeGrafter"/>
</dbReference>
<dbReference type="AlphaFoldDB" id="A0A4U0TTP8"/>
<name>A0A4U0TTP8_9PEZI</name>
<dbReference type="SUPFAM" id="SSF51735">
    <property type="entry name" value="NAD(P)-binding Rossmann-fold domains"/>
    <property type="match status" value="1"/>
</dbReference>
<dbReference type="PANTHER" id="PTHR48079:SF6">
    <property type="entry name" value="NAD(P)-BINDING DOMAIN-CONTAINING PROTEIN-RELATED"/>
    <property type="match status" value="1"/>
</dbReference>
<protein>
    <recommendedName>
        <fullName evidence="1">NAD-dependent epimerase/dehydratase domain-containing protein</fullName>
    </recommendedName>
</protein>
<sequence>MANILITGGSGYLGGTLLDQLKQIPLPPHGTIYALVRSEEQASRVRECYGAEPLQLNLSDQGSLTETLLAKKISVVFFLIDAIKADAQLLLIQALAEVGKQLSVQTHFLHTTGAKLFSSHAGHPTDRVLSDAEKDLYRIQKTSRSPFPPMQQALVTNSQIIEAAEARGVRSYIFIPCIVYGQGTGFGNYTSIQTVAVIQAARDLRRVYKVDSARAVWPVSHVHDTTALYIQILRKLLSNDDIPHNREGYYLASSGTVAWEDIYSSIAEAMAKRGFVDNASVVQADEEALAKMGTALECPAAFVPVQLGGTCTLAADRGKSIGWRPSHPADHILETAGDEVDVVLGYFGSK</sequence>
<dbReference type="EMBL" id="NAJL01000037">
    <property type="protein sequence ID" value="TKA25175.1"/>
    <property type="molecule type" value="Genomic_DNA"/>
</dbReference>
<comment type="caution">
    <text evidence="2">The sequence shown here is derived from an EMBL/GenBank/DDBJ whole genome shotgun (WGS) entry which is preliminary data.</text>
</comment>
<dbReference type="InterPro" id="IPR001509">
    <property type="entry name" value="Epimerase_deHydtase"/>
</dbReference>
<dbReference type="OrthoDB" id="10262413at2759"/>
<organism evidence="2 3">
    <name type="scientific">Salinomyces thailandicus</name>
    <dbReference type="NCBI Taxonomy" id="706561"/>
    <lineage>
        <taxon>Eukaryota</taxon>
        <taxon>Fungi</taxon>
        <taxon>Dikarya</taxon>
        <taxon>Ascomycota</taxon>
        <taxon>Pezizomycotina</taxon>
        <taxon>Dothideomycetes</taxon>
        <taxon>Dothideomycetidae</taxon>
        <taxon>Mycosphaerellales</taxon>
        <taxon>Teratosphaeriaceae</taxon>
        <taxon>Salinomyces</taxon>
    </lineage>
</organism>
<keyword evidence="3" id="KW-1185">Reference proteome</keyword>
<dbReference type="GO" id="GO:0005737">
    <property type="term" value="C:cytoplasm"/>
    <property type="evidence" value="ECO:0007669"/>
    <property type="project" value="TreeGrafter"/>
</dbReference>